<dbReference type="PROSITE" id="PS50012">
    <property type="entry name" value="RCC1_3"/>
    <property type="match status" value="5"/>
</dbReference>
<feature type="repeat" description="RCC1" evidence="1">
    <location>
        <begin position="21"/>
        <end position="83"/>
    </location>
</feature>
<evidence type="ECO:0000256" key="1">
    <source>
        <dbReference type="PROSITE-ProRule" id="PRU00235"/>
    </source>
</evidence>
<sequence length="359" mass="38438">VTHVACGYGFTIFACHPHPSGTVFGTGLNTSCQLGFHLSGDQGMSRQWLIQPEAINIPLCSPNGFHVVDVACGRLHTLIATDHEVFSLGNNSCGQCGRPIIEDEDYANNSIMHQVRGLEGQVKNVVCGLDHSFVLTTSGSVYAFGCGTDGQLGNETLESNWQPTLVGGDIKDERIIQVSSSADCVLALSDKGDVFGWGNSEYKQLGMVTDALQVSTPRHLKLNVGRVKQVAVGGSACALLTTIAYFLAEGEVHVWGFGIIGLGPENLLKAKPTLLPLPLFGATEFNPGVRVAKLTAGLMHFAAINNIEQLYTWGKNRFGLLGLGHDDDQFFPFKVTINSNVKEVALGPDHTVAICRTSV</sequence>
<dbReference type="GO" id="GO:0019843">
    <property type="term" value="F:rRNA binding"/>
    <property type="evidence" value="ECO:0007669"/>
    <property type="project" value="TreeGrafter"/>
</dbReference>
<dbReference type="PRINTS" id="PR00633">
    <property type="entry name" value="RCCNDNSATION"/>
</dbReference>
<evidence type="ECO:0000313" key="4">
    <source>
        <dbReference type="WBParaSite" id="SBAD_0000646001-mRNA-1"/>
    </source>
</evidence>
<dbReference type="Gene3D" id="2.130.10.30">
    <property type="entry name" value="Regulator of chromosome condensation 1/beta-lactamase-inhibitor protein II"/>
    <property type="match status" value="2"/>
</dbReference>
<evidence type="ECO:0000313" key="2">
    <source>
        <dbReference type="EMBL" id="VDP09534.1"/>
    </source>
</evidence>
<accession>A0A183IRH0</accession>
<name>A0A183IRH0_9BILA</name>
<dbReference type="InterPro" id="IPR000408">
    <property type="entry name" value="Reg_chr_condens"/>
</dbReference>
<evidence type="ECO:0000313" key="3">
    <source>
        <dbReference type="Proteomes" id="UP000270296"/>
    </source>
</evidence>
<dbReference type="PANTHER" id="PTHR46337">
    <property type="entry name" value="RCC1-LIKE G EXCHANGING FACTOR-LIKE PROTEIN"/>
    <property type="match status" value="1"/>
</dbReference>
<reference evidence="2 3" key="2">
    <citation type="submission" date="2018-11" db="EMBL/GenBank/DDBJ databases">
        <authorList>
            <consortium name="Pathogen Informatics"/>
        </authorList>
    </citation>
    <scope>NUCLEOTIDE SEQUENCE [LARGE SCALE GENOMIC DNA]</scope>
</reference>
<dbReference type="Proteomes" id="UP000270296">
    <property type="component" value="Unassembled WGS sequence"/>
</dbReference>
<feature type="repeat" description="RCC1" evidence="1">
    <location>
        <begin position="139"/>
        <end position="191"/>
    </location>
</feature>
<dbReference type="EMBL" id="UZAM01009575">
    <property type="protein sequence ID" value="VDP09534.1"/>
    <property type="molecule type" value="Genomic_DNA"/>
</dbReference>
<dbReference type="PANTHER" id="PTHR46337:SF1">
    <property type="entry name" value="RCC1-LIKE G EXCHANGING FACTOR-LIKE PROTEIN"/>
    <property type="match status" value="1"/>
</dbReference>
<dbReference type="GO" id="GO:0005743">
    <property type="term" value="C:mitochondrial inner membrane"/>
    <property type="evidence" value="ECO:0007669"/>
    <property type="project" value="TreeGrafter"/>
</dbReference>
<dbReference type="GO" id="GO:0070131">
    <property type="term" value="P:positive regulation of mitochondrial translation"/>
    <property type="evidence" value="ECO:0007669"/>
    <property type="project" value="TreeGrafter"/>
</dbReference>
<organism evidence="4">
    <name type="scientific">Soboliphyme baturini</name>
    <dbReference type="NCBI Taxonomy" id="241478"/>
    <lineage>
        <taxon>Eukaryota</taxon>
        <taxon>Metazoa</taxon>
        <taxon>Ecdysozoa</taxon>
        <taxon>Nematoda</taxon>
        <taxon>Enoplea</taxon>
        <taxon>Dorylaimia</taxon>
        <taxon>Dioctophymatida</taxon>
        <taxon>Dioctophymatoidea</taxon>
        <taxon>Soboliphymatidae</taxon>
        <taxon>Soboliphyme</taxon>
    </lineage>
</organism>
<feature type="repeat" description="RCC1" evidence="1">
    <location>
        <begin position="83"/>
        <end position="138"/>
    </location>
</feature>
<dbReference type="InterPro" id="IPR009091">
    <property type="entry name" value="RCC1/BLIP-II"/>
</dbReference>
<dbReference type="InterPro" id="IPR053035">
    <property type="entry name" value="Mitochondrial_GEF_domain"/>
</dbReference>
<reference evidence="4" key="1">
    <citation type="submission" date="2016-06" db="UniProtKB">
        <authorList>
            <consortium name="WormBaseParasite"/>
        </authorList>
    </citation>
    <scope>IDENTIFICATION</scope>
</reference>
<feature type="repeat" description="RCC1" evidence="1">
    <location>
        <begin position="192"/>
        <end position="243"/>
    </location>
</feature>
<dbReference type="OrthoDB" id="70707at2759"/>
<proteinExistence type="predicted"/>
<dbReference type="WBParaSite" id="SBAD_0000646001-mRNA-1">
    <property type="protein sequence ID" value="SBAD_0000646001-mRNA-1"/>
    <property type="gene ID" value="SBAD_0000646001"/>
</dbReference>
<protein>
    <submittedName>
        <fullName evidence="4">Williams-Beuren syndrome chromosomal region 16 protein</fullName>
    </submittedName>
</protein>
<dbReference type="Pfam" id="PF00415">
    <property type="entry name" value="RCC1"/>
    <property type="match status" value="5"/>
</dbReference>
<feature type="repeat" description="RCC1" evidence="1">
    <location>
        <begin position="308"/>
        <end position="357"/>
    </location>
</feature>
<dbReference type="SUPFAM" id="SSF50985">
    <property type="entry name" value="RCC1/BLIP-II"/>
    <property type="match status" value="1"/>
</dbReference>
<dbReference type="AlphaFoldDB" id="A0A183IRH0"/>
<gene>
    <name evidence="2" type="ORF">SBAD_LOCUS6217</name>
</gene>
<dbReference type="GO" id="GO:0005085">
    <property type="term" value="F:guanyl-nucleotide exchange factor activity"/>
    <property type="evidence" value="ECO:0007669"/>
    <property type="project" value="TreeGrafter"/>
</dbReference>
<keyword evidence="3" id="KW-1185">Reference proteome</keyword>